<gene>
    <name evidence="2" type="ORF">D4T97_010725</name>
</gene>
<name>A0A429XZD5_9BACI</name>
<dbReference type="EMBL" id="QYTV02000004">
    <property type="protein sequence ID" value="RST74146.1"/>
    <property type="molecule type" value="Genomic_DNA"/>
</dbReference>
<dbReference type="AlphaFoldDB" id="A0A429XZD5"/>
<comment type="caution">
    <text evidence="2">The sequence shown here is derived from an EMBL/GenBank/DDBJ whole genome shotgun (WGS) entry which is preliminary data.</text>
</comment>
<reference evidence="2" key="1">
    <citation type="submission" date="2018-12" db="EMBL/GenBank/DDBJ databases">
        <authorList>
            <person name="Sun L."/>
            <person name="Chen Z."/>
        </authorList>
    </citation>
    <scope>NUCLEOTIDE SEQUENCE [LARGE SCALE GENOMIC DNA]</scope>
    <source>
        <strain evidence="2">3-2-2</strain>
    </source>
</reference>
<evidence type="ECO:0008006" key="4">
    <source>
        <dbReference type="Google" id="ProtNLM"/>
    </source>
</evidence>
<organism evidence="2 3">
    <name type="scientific">Siminovitchia acidinfaciens</name>
    <dbReference type="NCBI Taxonomy" id="2321395"/>
    <lineage>
        <taxon>Bacteria</taxon>
        <taxon>Bacillati</taxon>
        <taxon>Bacillota</taxon>
        <taxon>Bacilli</taxon>
        <taxon>Bacillales</taxon>
        <taxon>Bacillaceae</taxon>
        <taxon>Siminovitchia</taxon>
    </lineage>
</organism>
<accession>A0A429XZD5</accession>
<keyword evidence="3" id="KW-1185">Reference proteome</keyword>
<feature type="compositionally biased region" description="Gly residues" evidence="1">
    <location>
        <begin position="69"/>
        <end position="84"/>
    </location>
</feature>
<evidence type="ECO:0000313" key="2">
    <source>
        <dbReference type="EMBL" id="RST74146.1"/>
    </source>
</evidence>
<dbReference type="Pfam" id="PF14414">
    <property type="entry name" value="WHH"/>
    <property type="match status" value="1"/>
</dbReference>
<feature type="region of interest" description="Disordered" evidence="1">
    <location>
        <begin position="62"/>
        <end position="84"/>
    </location>
</feature>
<evidence type="ECO:0000313" key="3">
    <source>
        <dbReference type="Proteomes" id="UP000287156"/>
    </source>
</evidence>
<proteinExistence type="predicted"/>
<evidence type="ECO:0000256" key="1">
    <source>
        <dbReference type="SAM" id="MobiDB-lite"/>
    </source>
</evidence>
<protein>
    <recommendedName>
        <fullName evidence="4">HNH endonuclease</fullName>
    </recommendedName>
</protein>
<dbReference type="InterPro" id="IPR032869">
    <property type="entry name" value="WHH_dom_containing"/>
</dbReference>
<dbReference type="OrthoDB" id="2186822at2"/>
<sequence>MLFLAISITLNISVFTGTLRPGLADDLRFSSQDVENFQSAVTPEGYDWHHHEEPGKMQLVDEETHSGTGHTGGRTIWGGGTENR</sequence>
<dbReference type="Proteomes" id="UP000287156">
    <property type="component" value="Unassembled WGS sequence"/>
</dbReference>